<reference evidence="1 2" key="1">
    <citation type="submission" date="2018-07" db="EMBL/GenBank/DDBJ databases">
        <title>Sequencing of PG07.</title>
        <authorList>
            <person name="Ding T."/>
        </authorList>
    </citation>
    <scope>NUCLEOTIDE SEQUENCE [LARGE SCALE GENOMIC DNA]</scope>
</reference>
<evidence type="ECO:0000313" key="2">
    <source>
        <dbReference type="Proteomes" id="UP000263435"/>
    </source>
</evidence>
<dbReference type="InterPro" id="IPR055654">
    <property type="entry name" value="DUF7230"/>
</dbReference>
<dbReference type="Proteomes" id="UP000263435">
    <property type="component" value="Segment"/>
</dbReference>
<proteinExistence type="predicted"/>
<evidence type="ECO:0000313" key="1">
    <source>
        <dbReference type="EMBL" id="AXQ66714.1"/>
    </source>
</evidence>
<dbReference type="Pfam" id="PF23876">
    <property type="entry name" value="DUF7230"/>
    <property type="match status" value="1"/>
</dbReference>
<accession>A0A385E4I6</accession>
<protein>
    <submittedName>
        <fullName evidence="1">Uncharacterized protein</fullName>
    </submittedName>
</protein>
<name>A0A385E4I6_9CAUD</name>
<sequence>MRNFVAKHARSFNKAAVHRDRTKYTRNTNWMDEWLDDIEPPRVLI</sequence>
<organism evidence="1 2">
    <name type="scientific">Vibrio phage vB_VpS_PG07</name>
    <dbReference type="NCBI Taxonomy" id="2301664"/>
    <lineage>
        <taxon>Viruses</taxon>
        <taxon>Duplodnaviria</taxon>
        <taxon>Heunggongvirae</taxon>
        <taxon>Uroviricota</taxon>
        <taxon>Caudoviricetes</taxon>
        <taxon>Demerecviridae</taxon>
        <taxon>Pogseptimavirus</taxon>
        <taxon>Pogseptimavirus PG07</taxon>
    </lineage>
</organism>
<dbReference type="EMBL" id="MH645904">
    <property type="protein sequence ID" value="AXQ66714.1"/>
    <property type="molecule type" value="Genomic_DNA"/>
</dbReference>
<keyword evidence="2" id="KW-1185">Reference proteome</keyword>
<dbReference type="RefSeq" id="YP_009808536.1">
    <property type="nucleotide sequence ID" value="NC_048041.1"/>
</dbReference>
<dbReference type="KEGG" id="vg:54999439"/>
<dbReference type="GeneID" id="54999439"/>